<evidence type="ECO:0000256" key="1">
    <source>
        <dbReference type="SAM" id="MobiDB-lite"/>
    </source>
</evidence>
<evidence type="ECO:0000313" key="3">
    <source>
        <dbReference type="Proteomes" id="UP001501788"/>
    </source>
</evidence>
<gene>
    <name evidence="2" type="ORF">GCM10023090_28340</name>
</gene>
<feature type="compositionally biased region" description="Basic and acidic residues" evidence="1">
    <location>
        <begin position="68"/>
        <end position="79"/>
    </location>
</feature>
<dbReference type="EMBL" id="BAABEX010000029">
    <property type="protein sequence ID" value="GAA4428927.1"/>
    <property type="molecule type" value="Genomic_DNA"/>
</dbReference>
<comment type="caution">
    <text evidence="2">The sequence shown here is derived from an EMBL/GenBank/DDBJ whole genome shotgun (WGS) entry which is preliminary data.</text>
</comment>
<dbReference type="Pfam" id="PF06676">
    <property type="entry name" value="DUF1178"/>
    <property type="match status" value="1"/>
</dbReference>
<name>A0ABP8LFY5_9BURK</name>
<keyword evidence="3" id="KW-1185">Reference proteome</keyword>
<protein>
    <submittedName>
        <fullName evidence="2">DUF1178 family protein</fullName>
    </submittedName>
</protein>
<dbReference type="PIRSF" id="PIRSF032131">
    <property type="entry name" value="UCP032131"/>
    <property type="match status" value="1"/>
</dbReference>
<feature type="region of interest" description="Disordered" evidence="1">
    <location>
        <begin position="50"/>
        <end position="79"/>
    </location>
</feature>
<sequence>MKVLDLQCAAQHLFEGWFGSEDDFQNQLQGQQLQCPVCGSADIRKRLSAPRLNLGPREPQAAQPPAHHPQEGADPEALRRAQAAWLRWSRKVAAEAEDVGDRFAEEARSIHQGESAERLIRGQASPEQAVALLEEGIPVLPLWTPASANKTLQ</sequence>
<reference evidence="3" key="1">
    <citation type="journal article" date="2019" name="Int. J. Syst. Evol. Microbiol.">
        <title>The Global Catalogue of Microorganisms (GCM) 10K type strain sequencing project: providing services to taxonomists for standard genome sequencing and annotation.</title>
        <authorList>
            <consortium name="The Broad Institute Genomics Platform"/>
            <consortium name="The Broad Institute Genome Sequencing Center for Infectious Disease"/>
            <person name="Wu L."/>
            <person name="Ma J."/>
        </authorList>
    </citation>
    <scope>NUCLEOTIDE SEQUENCE [LARGE SCALE GENOMIC DNA]</scope>
    <source>
        <strain evidence="3">JCM 31890</strain>
    </source>
</reference>
<proteinExistence type="predicted"/>
<evidence type="ECO:0000313" key="2">
    <source>
        <dbReference type="EMBL" id="GAA4428927.1"/>
    </source>
</evidence>
<accession>A0ABP8LFY5</accession>
<dbReference type="InterPro" id="IPR009562">
    <property type="entry name" value="DUF1178"/>
</dbReference>
<dbReference type="RefSeq" id="WP_345066580.1">
    <property type="nucleotide sequence ID" value="NZ_BAABEX010000029.1"/>
</dbReference>
<organism evidence="2 3">
    <name type="scientific">Acidovorax lacteus</name>
    <dbReference type="NCBI Taxonomy" id="1924988"/>
    <lineage>
        <taxon>Bacteria</taxon>
        <taxon>Pseudomonadati</taxon>
        <taxon>Pseudomonadota</taxon>
        <taxon>Betaproteobacteria</taxon>
        <taxon>Burkholderiales</taxon>
        <taxon>Comamonadaceae</taxon>
        <taxon>Acidovorax</taxon>
    </lineage>
</organism>
<dbReference type="Proteomes" id="UP001501788">
    <property type="component" value="Unassembled WGS sequence"/>
</dbReference>